<proteinExistence type="predicted"/>
<name>A0A5B7F2U1_PORTR</name>
<dbReference type="EMBL" id="VSRR010004551">
    <property type="protein sequence ID" value="MPC40025.1"/>
    <property type="molecule type" value="Genomic_DNA"/>
</dbReference>
<sequence>MLPCCLPLPVLPRKDSHKPTAPPTGPLPSRPSLPLLYSRGALENLFIHGQNNATGNISRDTHTLMKPMHHKAFHYHAILDILQDLYDNGTPELRSLSG</sequence>
<gene>
    <name evidence="2" type="ORF">E2C01_033580</name>
</gene>
<evidence type="ECO:0000313" key="3">
    <source>
        <dbReference type="Proteomes" id="UP000324222"/>
    </source>
</evidence>
<accession>A0A5B7F2U1</accession>
<organism evidence="2 3">
    <name type="scientific">Portunus trituberculatus</name>
    <name type="common">Swimming crab</name>
    <name type="synonym">Neptunus trituberculatus</name>
    <dbReference type="NCBI Taxonomy" id="210409"/>
    <lineage>
        <taxon>Eukaryota</taxon>
        <taxon>Metazoa</taxon>
        <taxon>Ecdysozoa</taxon>
        <taxon>Arthropoda</taxon>
        <taxon>Crustacea</taxon>
        <taxon>Multicrustacea</taxon>
        <taxon>Malacostraca</taxon>
        <taxon>Eumalacostraca</taxon>
        <taxon>Eucarida</taxon>
        <taxon>Decapoda</taxon>
        <taxon>Pleocyemata</taxon>
        <taxon>Brachyura</taxon>
        <taxon>Eubrachyura</taxon>
        <taxon>Portunoidea</taxon>
        <taxon>Portunidae</taxon>
        <taxon>Portuninae</taxon>
        <taxon>Portunus</taxon>
    </lineage>
</organism>
<comment type="caution">
    <text evidence="2">The sequence shown here is derived from an EMBL/GenBank/DDBJ whole genome shotgun (WGS) entry which is preliminary data.</text>
</comment>
<reference evidence="2 3" key="1">
    <citation type="submission" date="2019-05" db="EMBL/GenBank/DDBJ databases">
        <title>Another draft genome of Portunus trituberculatus and its Hox gene families provides insights of decapod evolution.</title>
        <authorList>
            <person name="Jeong J.-H."/>
            <person name="Song I."/>
            <person name="Kim S."/>
            <person name="Choi T."/>
            <person name="Kim D."/>
            <person name="Ryu S."/>
            <person name="Kim W."/>
        </authorList>
    </citation>
    <scope>NUCLEOTIDE SEQUENCE [LARGE SCALE GENOMIC DNA]</scope>
    <source>
        <tissue evidence="2">Muscle</tissue>
    </source>
</reference>
<keyword evidence="3" id="KW-1185">Reference proteome</keyword>
<dbReference type="AlphaFoldDB" id="A0A5B7F2U1"/>
<evidence type="ECO:0000256" key="1">
    <source>
        <dbReference type="SAM" id="MobiDB-lite"/>
    </source>
</evidence>
<dbReference type="Proteomes" id="UP000324222">
    <property type="component" value="Unassembled WGS sequence"/>
</dbReference>
<feature type="region of interest" description="Disordered" evidence="1">
    <location>
        <begin position="9"/>
        <end position="32"/>
    </location>
</feature>
<evidence type="ECO:0000313" key="2">
    <source>
        <dbReference type="EMBL" id="MPC40025.1"/>
    </source>
</evidence>
<protein>
    <submittedName>
        <fullName evidence="2">Uncharacterized protein</fullName>
    </submittedName>
</protein>
<feature type="compositionally biased region" description="Pro residues" evidence="1">
    <location>
        <begin position="20"/>
        <end position="31"/>
    </location>
</feature>